<sequence length="267" mass="29366">MKRILLTVEYDGTAYAGWQRQINGLAVQQVLEEALSSACGHPVTVTGASRTDAGVHALDQKVHFDTGSTIPPDKYPFVLNTMLPPDIRVLEGREVPADFHARFLTAGKTYTYRIWNARHASALRRNTHWHVPVPLNEAPVRQALLTLTGKHDFAAFQAAGGTAKTTIRTLRSADLEVKGNEWILTVSGDAFLYNMVRIIAGTVVEIGLGKFGPDAFTKAFETLDRLALGMTAPAHGLELTQVRYPEKAFTDPSSVRWHEEETNGSTD</sequence>
<evidence type="ECO:0000313" key="2">
    <source>
        <dbReference type="Proteomes" id="UP000682782"/>
    </source>
</evidence>
<keyword evidence="2" id="KW-1185">Reference proteome</keyword>
<reference evidence="1" key="1">
    <citation type="submission" date="2021-01" db="EMBL/GenBank/DDBJ databases">
        <title>Complete genome sequence of Clostridiales bacterium R-7.</title>
        <authorList>
            <person name="Mahoney-Kurpe S.C."/>
            <person name="Palevich N."/>
            <person name="Koike S."/>
            <person name="Moon C.D."/>
            <person name="Attwood G.T."/>
        </authorList>
    </citation>
    <scope>NUCLEOTIDE SEQUENCE</scope>
    <source>
        <strain evidence="1">R-7</strain>
    </source>
</reference>
<dbReference type="EMBL" id="CP068393">
    <property type="protein sequence ID" value="QUC67751.1"/>
    <property type="molecule type" value="Genomic_DNA"/>
</dbReference>
<organism evidence="1 2">
    <name type="scientific">Aristaeella hokkaidonensis</name>
    <dbReference type="NCBI Taxonomy" id="3046382"/>
    <lineage>
        <taxon>Bacteria</taxon>
        <taxon>Bacillati</taxon>
        <taxon>Bacillota</taxon>
        <taxon>Clostridia</taxon>
        <taxon>Eubacteriales</taxon>
        <taxon>Aristaeellaceae</taxon>
        <taxon>Aristaeella</taxon>
    </lineage>
</organism>
<dbReference type="Proteomes" id="UP000682782">
    <property type="component" value="Chromosome"/>
</dbReference>
<accession>A0AC61NB33</accession>
<name>A0AC61NB33_9FIRM</name>
<protein>
    <submittedName>
        <fullName evidence="1">tRNA pseudouridine(38-40) synthase TruA</fullName>
        <ecNumber evidence="1">5.4.99.12</ecNumber>
    </submittedName>
</protein>
<proteinExistence type="predicted"/>
<keyword evidence="1" id="KW-0413">Isomerase</keyword>
<dbReference type="EC" id="5.4.99.12" evidence="1"/>
<evidence type="ECO:0000313" key="1">
    <source>
        <dbReference type="EMBL" id="QUC67751.1"/>
    </source>
</evidence>
<gene>
    <name evidence="1" type="primary">truA</name>
    <name evidence="1" type="ORF">JYE49_03330</name>
</gene>